<dbReference type="EMBL" id="BAAAHQ010000023">
    <property type="protein sequence ID" value="GAA0937312.1"/>
    <property type="molecule type" value="Genomic_DNA"/>
</dbReference>
<reference evidence="3" key="1">
    <citation type="journal article" date="2019" name="Int. J. Syst. Evol. Microbiol.">
        <title>The Global Catalogue of Microorganisms (GCM) 10K type strain sequencing project: providing services to taxonomists for standard genome sequencing and annotation.</title>
        <authorList>
            <consortium name="The Broad Institute Genomics Platform"/>
            <consortium name="The Broad Institute Genome Sequencing Center for Infectious Disease"/>
            <person name="Wu L."/>
            <person name="Ma J."/>
        </authorList>
    </citation>
    <scope>NUCLEOTIDE SEQUENCE [LARGE SCALE GENOMIC DNA]</scope>
    <source>
        <strain evidence="3">JCM 11136</strain>
    </source>
</reference>
<dbReference type="SUPFAM" id="SSF55729">
    <property type="entry name" value="Acyl-CoA N-acyltransferases (Nat)"/>
    <property type="match status" value="1"/>
</dbReference>
<proteinExistence type="predicted"/>
<comment type="caution">
    <text evidence="2">The sequence shown here is derived from an EMBL/GenBank/DDBJ whole genome shotgun (WGS) entry which is preliminary data.</text>
</comment>
<evidence type="ECO:0000313" key="3">
    <source>
        <dbReference type="Proteomes" id="UP001501578"/>
    </source>
</evidence>
<keyword evidence="3" id="KW-1185">Reference proteome</keyword>
<dbReference type="InterPro" id="IPR016181">
    <property type="entry name" value="Acyl_CoA_acyltransferase"/>
</dbReference>
<name>A0ABP4AMX9_9ACTN</name>
<evidence type="ECO:0000313" key="2">
    <source>
        <dbReference type="EMBL" id="GAA0937312.1"/>
    </source>
</evidence>
<dbReference type="PROSITE" id="PS51186">
    <property type="entry name" value="GNAT"/>
    <property type="match status" value="1"/>
</dbReference>
<dbReference type="Gene3D" id="3.40.630.30">
    <property type="match status" value="1"/>
</dbReference>
<dbReference type="Proteomes" id="UP001501578">
    <property type="component" value="Unassembled WGS sequence"/>
</dbReference>
<sequence>MSPLALESKDHLIAVWTDLVHDRGGQVSVDDGVSRMWADSTFGFWNTVTLTGADIPPDALGDQVGRAASFMRSRSRSGYLWVFEDLLSPQAKAELFRQAAEAGLEPAFSGWGMAGDLSVPDPRHPELEFRRVETDEDLAVYGAINARAYGMPPSAGEDALAGSALWRAGTVHAYLGYRDGQAVTCAATIAGEESIFLALVATLPEEMRRGYGEAVTRKAIHEGSRHTGHRRLVLHATQAGQPVYERIGCRVNTPIHFFQLTSDA</sequence>
<organism evidence="2 3">
    <name type="scientific">Nonomuraea longicatena</name>
    <dbReference type="NCBI Taxonomy" id="83682"/>
    <lineage>
        <taxon>Bacteria</taxon>
        <taxon>Bacillati</taxon>
        <taxon>Actinomycetota</taxon>
        <taxon>Actinomycetes</taxon>
        <taxon>Streptosporangiales</taxon>
        <taxon>Streptosporangiaceae</taxon>
        <taxon>Nonomuraea</taxon>
    </lineage>
</organism>
<dbReference type="InterPro" id="IPR000182">
    <property type="entry name" value="GNAT_dom"/>
</dbReference>
<accession>A0ABP4AMX9</accession>
<gene>
    <name evidence="2" type="ORF">GCM10009560_46550</name>
</gene>
<dbReference type="RefSeq" id="WP_343952072.1">
    <property type="nucleotide sequence ID" value="NZ_BAAAHQ010000023.1"/>
</dbReference>
<evidence type="ECO:0000259" key="1">
    <source>
        <dbReference type="PROSITE" id="PS51186"/>
    </source>
</evidence>
<feature type="domain" description="N-acetyltransferase" evidence="1">
    <location>
        <begin position="127"/>
        <end position="264"/>
    </location>
</feature>
<protein>
    <recommendedName>
        <fullName evidence="1">N-acetyltransferase domain-containing protein</fullName>
    </recommendedName>
</protein>